<accession>A0ABW3UNG5</accession>
<keyword evidence="6" id="KW-0238">DNA-binding</keyword>
<gene>
    <name evidence="11" type="ORF">ACFQ4B_20480</name>
</gene>
<feature type="domain" description="HTH araC/xylS-type" evidence="9">
    <location>
        <begin position="152"/>
        <end position="250"/>
    </location>
</feature>
<evidence type="ECO:0000313" key="12">
    <source>
        <dbReference type="Proteomes" id="UP001597180"/>
    </source>
</evidence>
<evidence type="ECO:0000256" key="7">
    <source>
        <dbReference type="ARBA" id="ARBA00023163"/>
    </source>
</evidence>
<name>A0ABW3UNG5_9BACL</name>
<dbReference type="PROSITE" id="PS50110">
    <property type="entry name" value="RESPONSE_REGULATORY"/>
    <property type="match status" value="1"/>
</dbReference>
<dbReference type="Proteomes" id="UP001597180">
    <property type="component" value="Unassembled WGS sequence"/>
</dbReference>
<evidence type="ECO:0000256" key="5">
    <source>
        <dbReference type="ARBA" id="ARBA00023015"/>
    </source>
</evidence>
<feature type="modified residue" description="4-aspartylphosphate" evidence="8">
    <location>
        <position position="55"/>
    </location>
</feature>
<evidence type="ECO:0000256" key="4">
    <source>
        <dbReference type="ARBA" id="ARBA00023012"/>
    </source>
</evidence>
<dbReference type="InterPro" id="IPR018060">
    <property type="entry name" value="HTH_AraC"/>
</dbReference>
<dbReference type="CDD" id="cd17536">
    <property type="entry name" value="REC_YesN-like"/>
    <property type="match status" value="1"/>
</dbReference>
<dbReference type="Gene3D" id="3.40.50.2300">
    <property type="match status" value="1"/>
</dbReference>
<evidence type="ECO:0000259" key="10">
    <source>
        <dbReference type="PROSITE" id="PS50110"/>
    </source>
</evidence>
<dbReference type="SMART" id="SM00448">
    <property type="entry name" value="REC"/>
    <property type="match status" value="1"/>
</dbReference>
<keyword evidence="7" id="KW-0804">Transcription</keyword>
<protein>
    <submittedName>
        <fullName evidence="11">Response regulator</fullName>
    </submittedName>
</protein>
<keyword evidence="12" id="KW-1185">Reference proteome</keyword>
<dbReference type="PANTHER" id="PTHR42713">
    <property type="entry name" value="HISTIDINE KINASE-RELATED"/>
    <property type="match status" value="1"/>
</dbReference>
<dbReference type="InterPro" id="IPR009057">
    <property type="entry name" value="Homeodomain-like_sf"/>
</dbReference>
<comment type="caution">
    <text evidence="11">The sequence shown here is derived from an EMBL/GenBank/DDBJ whole genome shotgun (WGS) entry which is preliminary data.</text>
</comment>
<dbReference type="SUPFAM" id="SSF46689">
    <property type="entry name" value="Homeodomain-like"/>
    <property type="match status" value="2"/>
</dbReference>
<keyword evidence="5" id="KW-0805">Transcription regulation</keyword>
<feature type="domain" description="Response regulatory" evidence="10">
    <location>
        <begin position="3"/>
        <end position="120"/>
    </location>
</feature>
<dbReference type="Pfam" id="PF00072">
    <property type="entry name" value="Response_reg"/>
    <property type="match status" value="1"/>
</dbReference>
<reference evidence="12" key="1">
    <citation type="journal article" date="2019" name="Int. J. Syst. Evol. Microbiol.">
        <title>The Global Catalogue of Microorganisms (GCM) 10K type strain sequencing project: providing services to taxonomists for standard genome sequencing and annotation.</title>
        <authorList>
            <consortium name="The Broad Institute Genomics Platform"/>
            <consortium name="The Broad Institute Genome Sequencing Center for Infectious Disease"/>
            <person name="Wu L."/>
            <person name="Ma J."/>
        </authorList>
    </citation>
    <scope>NUCLEOTIDE SEQUENCE [LARGE SCALE GENOMIC DNA]</scope>
    <source>
        <strain evidence="12">CCUG 53270</strain>
    </source>
</reference>
<evidence type="ECO:0000256" key="8">
    <source>
        <dbReference type="PROSITE-ProRule" id="PRU00169"/>
    </source>
</evidence>
<dbReference type="SUPFAM" id="SSF52172">
    <property type="entry name" value="CheY-like"/>
    <property type="match status" value="1"/>
</dbReference>
<organism evidence="11 12">
    <name type="scientific">Paenibacillus vulneris</name>
    <dbReference type="NCBI Taxonomy" id="1133364"/>
    <lineage>
        <taxon>Bacteria</taxon>
        <taxon>Bacillati</taxon>
        <taxon>Bacillota</taxon>
        <taxon>Bacilli</taxon>
        <taxon>Bacillales</taxon>
        <taxon>Paenibacillaceae</taxon>
        <taxon>Paenibacillus</taxon>
    </lineage>
</organism>
<keyword evidence="2" id="KW-0963">Cytoplasm</keyword>
<evidence type="ECO:0000256" key="3">
    <source>
        <dbReference type="ARBA" id="ARBA00022553"/>
    </source>
</evidence>
<proteinExistence type="predicted"/>
<keyword evidence="3 8" id="KW-0597">Phosphoprotein</keyword>
<evidence type="ECO:0000256" key="1">
    <source>
        <dbReference type="ARBA" id="ARBA00004496"/>
    </source>
</evidence>
<comment type="subcellular location">
    <subcellularLocation>
        <location evidence="1">Cytoplasm</location>
    </subcellularLocation>
</comment>
<dbReference type="Gene3D" id="1.10.10.60">
    <property type="entry name" value="Homeodomain-like"/>
    <property type="match status" value="2"/>
</dbReference>
<dbReference type="PANTHER" id="PTHR42713:SF3">
    <property type="entry name" value="TRANSCRIPTIONAL REGULATORY PROTEIN HPTR"/>
    <property type="match status" value="1"/>
</dbReference>
<dbReference type="InterPro" id="IPR001789">
    <property type="entry name" value="Sig_transdc_resp-reg_receiver"/>
</dbReference>
<dbReference type="EMBL" id="JBHTLU010000031">
    <property type="protein sequence ID" value="MFD1222498.1"/>
    <property type="molecule type" value="Genomic_DNA"/>
</dbReference>
<dbReference type="RefSeq" id="WP_345588078.1">
    <property type="nucleotide sequence ID" value="NZ_BAABJG010000015.1"/>
</dbReference>
<keyword evidence="4" id="KW-0902">Two-component regulatory system</keyword>
<evidence type="ECO:0000313" key="11">
    <source>
        <dbReference type="EMBL" id="MFD1222498.1"/>
    </source>
</evidence>
<dbReference type="InterPro" id="IPR020449">
    <property type="entry name" value="Tscrpt_reg_AraC-type_HTH"/>
</dbReference>
<dbReference type="InterPro" id="IPR051552">
    <property type="entry name" value="HptR"/>
</dbReference>
<evidence type="ECO:0000256" key="2">
    <source>
        <dbReference type="ARBA" id="ARBA00022490"/>
    </source>
</evidence>
<dbReference type="PRINTS" id="PR00032">
    <property type="entry name" value="HTHARAC"/>
</dbReference>
<dbReference type="SMART" id="SM00342">
    <property type="entry name" value="HTH_ARAC"/>
    <property type="match status" value="1"/>
</dbReference>
<sequence>MRTVLLVEDEVFVRESVRRIIDWEKLGFTVIGEAGDGEEALSLIREHKPDVVISDIIMPRLNGVELLKQVREEENDARFIMLSCMSDFDYVRQAMEYGASNYILKLSMKVQSLYEALEKVEHELNIRSRREASRTSNAPEKPCILTDHPEMNKILTYLHERYHEDISLGTLAQYVAMDLKYVSQLFKKKTGDTFVHYLHRLRIEQAQKLLETTRMPISEVGEKVGFLNDNYFIKIFRRFCHMTPQNYRKLKQQSAGVE</sequence>
<dbReference type="InterPro" id="IPR011006">
    <property type="entry name" value="CheY-like_superfamily"/>
</dbReference>
<evidence type="ECO:0000256" key="6">
    <source>
        <dbReference type="ARBA" id="ARBA00023125"/>
    </source>
</evidence>
<evidence type="ECO:0000259" key="9">
    <source>
        <dbReference type="PROSITE" id="PS01124"/>
    </source>
</evidence>
<dbReference type="Pfam" id="PF12833">
    <property type="entry name" value="HTH_18"/>
    <property type="match status" value="1"/>
</dbReference>
<dbReference type="PROSITE" id="PS01124">
    <property type="entry name" value="HTH_ARAC_FAMILY_2"/>
    <property type="match status" value="1"/>
</dbReference>